<keyword evidence="3" id="KW-0863">Zinc-finger</keyword>
<gene>
    <name evidence="6" type="ORF">M422DRAFT_85837</name>
</gene>
<comment type="subcellular location">
    <subcellularLocation>
        <location evidence="1">Nucleus</location>
    </subcellularLocation>
</comment>
<organism evidence="6 7">
    <name type="scientific">Sphaerobolus stellatus (strain SS14)</name>
    <dbReference type="NCBI Taxonomy" id="990650"/>
    <lineage>
        <taxon>Eukaryota</taxon>
        <taxon>Fungi</taxon>
        <taxon>Dikarya</taxon>
        <taxon>Basidiomycota</taxon>
        <taxon>Agaricomycotina</taxon>
        <taxon>Agaricomycetes</taxon>
        <taxon>Phallomycetidae</taxon>
        <taxon>Geastrales</taxon>
        <taxon>Sphaerobolaceae</taxon>
        <taxon>Sphaerobolus</taxon>
    </lineage>
</organism>
<evidence type="ECO:0000256" key="3">
    <source>
        <dbReference type="ARBA" id="ARBA00022771"/>
    </source>
</evidence>
<dbReference type="InterPro" id="IPR052035">
    <property type="entry name" value="ZnF_BED_domain_contain"/>
</dbReference>
<reference evidence="6 7" key="1">
    <citation type="submission" date="2014-06" db="EMBL/GenBank/DDBJ databases">
        <title>Evolutionary Origins and Diversification of the Mycorrhizal Mutualists.</title>
        <authorList>
            <consortium name="DOE Joint Genome Institute"/>
            <consortium name="Mycorrhizal Genomics Consortium"/>
            <person name="Kohler A."/>
            <person name="Kuo A."/>
            <person name="Nagy L.G."/>
            <person name="Floudas D."/>
            <person name="Copeland A."/>
            <person name="Barry K.W."/>
            <person name="Cichocki N."/>
            <person name="Veneault-Fourrey C."/>
            <person name="LaButti K."/>
            <person name="Lindquist E.A."/>
            <person name="Lipzen A."/>
            <person name="Lundell T."/>
            <person name="Morin E."/>
            <person name="Murat C."/>
            <person name="Riley R."/>
            <person name="Ohm R."/>
            <person name="Sun H."/>
            <person name="Tunlid A."/>
            <person name="Henrissat B."/>
            <person name="Grigoriev I.V."/>
            <person name="Hibbett D.S."/>
            <person name="Martin F."/>
        </authorList>
    </citation>
    <scope>NUCLEOTIDE SEQUENCE [LARGE SCALE GENOMIC DNA]</scope>
    <source>
        <strain evidence="6 7">SS14</strain>
    </source>
</reference>
<sequence length="123" mass="14018">STGNLNRHVQVCDPAETPESVAMAKFVSGHGYSREGFRFSVAKWVSKRCHPFNIIEDAELQDLFRMLYARVEIPSRMSVRRDICLMTDLTGQRLIDLFAKHPDAIHIALDAWTSRAHMSFLAL</sequence>
<dbReference type="PANTHER" id="PTHR46481:SF10">
    <property type="entry name" value="ZINC FINGER BED DOMAIN-CONTAINING PROTEIN 39"/>
    <property type="match status" value="1"/>
</dbReference>
<evidence type="ECO:0000256" key="2">
    <source>
        <dbReference type="ARBA" id="ARBA00022723"/>
    </source>
</evidence>
<dbReference type="AlphaFoldDB" id="A0A0C9THX1"/>
<keyword evidence="7" id="KW-1185">Reference proteome</keyword>
<evidence type="ECO:0000313" key="6">
    <source>
        <dbReference type="EMBL" id="KIJ29108.1"/>
    </source>
</evidence>
<protein>
    <submittedName>
        <fullName evidence="6">Uncharacterized protein</fullName>
    </submittedName>
</protein>
<feature type="non-terminal residue" evidence="6">
    <location>
        <position position="1"/>
    </location>
</feature>
<dbReference type="SUPFAM" id="SSF140996">
    <property type="entry name" value="Hermes dimerisation domain"/>
    <property type="match status" value="1"/>
</dbReference>
<accession>A0A0C9THX1</accession>
<name>A0A0C9THX1_SPHS4</name>
<dbReference type="HOGENOM" id="CLU_2078755_0_0_1"/>
<evidence type="ECO:0000256" key="4">
    <source>
        <dbReference type="ARBA" id="ARBA00022833"/>
    </source>
</evidence>
<dbReference type="Proteomes" id="UP000054279">
    <property type="component" value="Unassembled WGS sequence"/>
</dbReference>
<evidence type="ECO:0000256" key="5">
    <source>
        <dbReference type="ARBA" id="ARBA00023242"/>
    </source>
</evidence>
<proteinExistence type="predicted"/>
<feature type="non-terminal residue" evidence="6">
    <location>
        <position position="123"/>
    </location>
</feature>
<dbReference type="PANTHER" id="PTHR46481">
    <property type="entry name" value="ZINC FINGER BED DOMAIN-CONTAINING PROTEIN 4"/>
    <property type="match status" value="1"/>
</dbReference>
<keyword evidence="5" id="KW-0539">Nucleus</keyword>
<keyword evidence="4" id="KW-0862">Zinc</keyword>
<evidence type="ECO:0000256" key="1">
    <source>
        <dbReference type="ARBA" id="ARBA00004123"/>
    </source>
</evidence>
<dbReference type="OrthoDB" id="1607513at2759"/>
<dbReference type="GO" id="GO:0005634">
    <property type="term" value="C:nucleus"/>
    <property type="evidence" value="ECO:0007669"/>
    <property type="project" value="UniProtKB-SubCell"/>
</dbReference>
<dbReference type="EMBL" id="KN837290">
    <property type="protein sequence ID" value="KIJ29108.1"/>
    <property type="molecule type" value="Genomic_DNA"/>
</dbReference>
<dbReference type="GO" id="GO:0008270">
    <property type="term" value="F:zinc ion binding"/>
    <property type="evidence" value="ECO:0007669"/>
    <property type="project" value="UniProtKB-KW"/>
</dbReference>
<evidence type="ECO:0000313" key="7">
    <source>
        <dbReference type="Proteomes" id="UP000054279"/>
    </source>
</evidence>
<keyword evidence="2" id="KW-0479">Metal-binding</keyword>